<dbReference type="AlphaFoldDB" id="A0A840NXR6"/>
<dbReference type="EMBL" id="JACHGN010000001">
    <property type="protein sequence ID" value="MBB5131006.1"/>
    <property type="molecule type" value="Genomic_DNA"/>
</dbReference>
<proteinExistence type="predicted"/>
<dbReference type="Gene3D" id="3.60.60.10">
    <property type="entry name" value="Penicillin V Acylase, Chain A"/>
    <property type="match status" value="1"/>
</dbReference>
<keyword evidence="2" id="KW-0012">Acyltransferase</keyword>
<dbReference type="Proteomes" id="UP000578449">
    <property type="component" value="Unassembled WGS sequence"/>
</dbReference>
<gene>
    <name evidence="2" type="ORF">HNP84_000694</name>
</gene>
<dbReference type="NCBIfam" id="NF040521">
    <property type="entry name" value="C45_proenzyme"/>
    <property type="match status" value="1"/>
</dbReference>
<evidence type="ECO:0000313" key="2">
    <source>
        <dbReference type="EMBL" id="MBB5131006.1"/>
    </source>
</evidence>
<feature type="domain" description="Peptidase C45 hydrolase" evidence="1">
    <location>
        <begin position="124"/>
        <end position="334"/>
    </location>
</feature>
<dbReference type="InterPro" id="IPR047801">
    <property type="entry name" value="Peptidase_C45"/>
</dbReference>
<dbReference type="PANTHER" id="PTHR34180">
    <property type="entry name" value="PEPTIDASE C45"/>
    <property type="match status" value="1"/>
</dbReference>
<keyword evidence="2" id="KW-0808">Transferase</keyword>
<evidence type="ECO:0000313" key="3">
    <source>
        <dbReference type="Proteomes" id="UP000578449"/>
    </source>
</evidence>
<evidence type="ECO:0000259" key="1">
    <source>
        <dbReference type="Pfam" id="PF03417"/>
    </source>
</evidence>
<keyword evidence="3" id="KW-1185">Reference proteome</keyword>
<accession>A0A840NXR6</accession>
<sequence length="396" mass="42792">MQIFPAAGPSLVAVEGGHREMGAMLGRQTRDLVVRSLDVYYRRFRDQAGLSEADVMRWGSVFLGVAREYHPGIAAMLKGLAEGAGQRAEHIAALNARTELLYGTGYREEGCTSLAVLPGHTADGHALLAQNWDWHPEQAPVTFLLATRDPEGFTVLTLAEAGMLAKSGLNSAGLGVCANLLVSDRDRGGRGVPYHFLLRGVLESPRMSVALRRTLDVTRVSSGNLLIGDAGGEAIDLEVAPGVFGHLLPEGGLLAHSNHFQCPLPLRDEKVRSSALTLLRAVRVRHLLQDAAAARAVTTTDIVAALRDHYSHPDGVCRHRDPETSESEACVSVYSIVMDLTARELFIAGHPVCGQAYARWRLDDLFTEGHEPEVCFAPAADGRRIDGNVRPHTLPV</sequence>
<name>A0A840NXR6_9ACTN</name>
<dbReference type="PANTHER" id="PTHR34180:SF1">
    <property type="entry name" value="BETA-ALANYL-DOPAMINE_CARCININE HYDROLASE"/>
    <property type="match status" value="1"/>
</dbReference>
<dbReference type="InterPro" id="IPR047794">
    <property type="entry name" value="C45_proenzyme-like"/>
</dbReference>
<dbReference type="InterPro" id="IPR005079">
    <property type="entry name" value="Peptidase_C45_hydrolase"/>
</dbReference>
<dbReference type="GO" id="GO:0016746">
    <property type="term" value="F:acyltransferase activity"/>
    <property type="evidence" value="ECO:0007669"/>
    <property type="project" value="UniProtKB-KW"/>
</dbReference>
<dbReference type="RefSeq" id="WP_185047808.1">
    <property type="nucleotide sequence ID" value="NZ_BAABIX010000013.1"/>
</dbReference>
<organism evidence="2 3">
    <name type="scientific">Thermocatellispora tengchongensis</name>
    <dbReference type="NCBI Taxonomy" id="1073253"/>
    <lineage>
        <taxon>Bacteria</taxon>
        <taxon>Bacillati</taxon>
        <taxon>Actinomycetota</taxon>
        <taxon>Actinomycetes</taxon>
        <taxon>Streptosporangiales</taxon>
        <taxon>Streptosporangiaceae</taxon>
        <taxon>Thermocatellispora</taxon>
    </lineage>
</organism>
<protein>
    <submittedName>
        <fullName evidence="2">Isopenicillin-N N-acyltransferase-like protein</fullName>
    </submittedName>
</protein>
<comment type="caution">
    <text evidence="2">The sequence shown here is derived from an EMBL/GenBank/DDBJ whole genome shotgun (WGS) entry which is preliminary data.</text>
</comment>
<dbReference type="Gene3D" id="1.10.10.2120">
    <property type="match status" value="1"/>
</dbReference>
<dbReference type="Pfam" id="PF03417">
    <property type="entry name" value="AAT"/>
    <property type="match status" value="1"/>
</dbReference>
<reference evidence="2 3" key="1">
    <citation type="submission" date="2020-08" db="EMBL/GenBank/DDBJ databases">
        <title>Genomic Encyclopedia of Type Strains, Phase IV (KMG-IV): sequencing the most valuable type-strain genomes for metagenomic binning, comparative biology and taxonomic classification.</title>
        <authorList>
            <person name="Goeker M."/>
        </authorList>
    </citation>
    <scope>NUCLEOTIDE SEQUENCE [LARGE SCALE GENOMIC DNA]</scope>
    <source>
        <strain evidence="2 3">DSM 45615</strain>
    </source>
</reference>